<dbReference type="Proteomes" id="UP001162164">
    <property type="component" value="Unassembled WGS sequence"/>
</dbReference>
<evidence type="ECO:0000259" key="2">
    <source>
        <dbReference type="PROSITE" id="PS50836"/>
    </source>
</evidence>
<keyword evidence="5" id="KW-1185">Reference proteome</keyword>
<dbReference type="InterPro" id="IPR052126">
    <property type="entry name" value="Spindle_Org/Thrombomodulin"/>
</dbReference>
<reference evidence="4" key="1">
    <citation type="journal article" date="2023" name="Insect Mol. Biol.">
        <title>Genome sequencing provides insights into the evolution of gene families encoding plant cell wall-degrading enzymes in longhorned beetles.</title>
        <authorList>
            <person name="Shin N.R."/>
            <person name="Okamura Y."/>
            <person name="Kirsch R."/>
            <person name="Pauchet Y."/>
        </authorList>
    </citation>
    <scope>NUCLEOTIDE SEQUENCE</scope>
    <source>
        <strain evidence="4">MMC_N1</strain>
    </source>
</reference>
<dbReference type="CDD" id="cd09631">
    <property type="entry name" value="DOMON_DOH"/>
    <property type="match status" value="1"/>
</dbReference>
<feature type="domain" description="DM13" evidence="3">
    <location>
        <begin position="34"/>
        <end position="145"/>
    </location>
</feature>
<protein>
    <recommendedName>
        <fullName evidence="6">Protein Skeletor</fullName>
    </recommendedName>
</protein>
<accession>A0ABQ9JW92</accession>
<sequence length="681" mass="76085">MIPTVINNIPKKTDISDIILFSGICGKHPEPYYGRKIGPLVQFGHGISGTAYAVDESTIFIKGFSYDGTGPDAFFWVGNSPRPSPEGIIIPYPEDYSGREPPVLGAHNKSDIILRLPMGKRIRDIRWLSVWCRRFTVDFGEVFIPPNLEVPKPRVLPEFKRLAHGLRSDNISILDAKTFYIPNLHYDGAGPDAYFWVGNGTEPTAYGIKVPNEMESLEPLRGVPGRGYRDTAAGLPHRIRHRLVGRLVRPIYFSVELHSLRGGIILEFLDKRLQVRWELKDDHVEITLSAKMGEDQYVAFGLSGATNKPQMVGGDVIVAYYNSDTGTFHAEDYYMSHTAQCDGKSGVCPDERVGGRNDVTLLSGERKNGITTIKLQRPLKTNEAIHDQPIPMEGEVSVIAAFGPLNARKEANAHAAMDKTTDDMRIDFSHYDDHQCTISLDDLADENGPKPWPPAKIIGESTFNARIGPTGGKRGYTIITGQPSWGIAWYLNDLLIPEITLERGQTYSFIVEGGDDSSNPARYHPFYITDSREGGFGQKPPHEQQKQKVFAGVAYDHEGYPYPTAAGRYCEWAHKSVDKSAESETFQQYMETLRLECDQGEPAYLNWTVPMEAPDLLYYQCYTHNNLGWKINIVDPGYISEHTNNGQVIGGKLNSSSFLVLTVISSLVLTKMMQLKKHIIL</sequence>
<feature type="domain" description="DM13" evidence="3">
    <location>
        <begin position="157"/>
        <end position="272"/>
    </location>
</feature>
<dbReference type="PROSITE" id="PS51549">
    <property type="entry name" value="DM13"/>
    <property type="match status" value="2"/>
</dbReference>
<organism evidence="4 5">
    <name type="scientific">Molorchus minor</name>
    <dbReference type="NCBI Taxonomy" id="1323400"/>
    <lineage>
        <taxon>Eukaryota</taxon>
        <taxon>Metazoa</taxon>
        <taxon>Ecdysozoa</taxon>
        <taxon>Arthropoda</taxon>
        <taxon>Hexapoda</taxon>
        <taxon>Insecta</taxon>
        <taxon>Pterygota</taxon>
        <taxon>Neoptera</taxon>
        <taxon>Endopterygota</taxon>
        <taxon>Coleoptera</taxon>
        <taxon>Polyphaga</taxon>
        <taxon>Cucujiformia</taxon>
        <taxon>Chrysomeloidea</taxon>
        <taxon>Cerambycidae</taxon>
        <taxon>Lamiinae</taxon>
        <taxon>Monochamini</taxon>
        <taxon>Molorchus</taxon>
    </lineage>
</organism>
<evidence type="ECO:0000256" key="1">
    <source>
        <dbReference type="ARBA" id="ARBA00022737"/>
    </source>
</evidence>
<dbReference type="InterPro" id="IPR045266">
    <property type="entry name" value="DOH_DOMON"/>
</dbReference>
<evidence type="ECO:0000313" key="4">
    <source>
        <dbReference type="EMBL" id="KAJ8981667.1"/>
    </source>
</evidence>
<dbReference type="InterPro" id="IPR005018">
    <property type="entry name" value="DOMON_domain"/>
</dbReference>
<dbReference type="PANTHER" id="PTHR24036">
    <property type="entry name" value="SKELETOR-RELATED"/>
    <property type="match status" value="1"/>
</dbReference>
<dbReference type="EMBL" id="JAPWTJ010000172">
    <property type="protein sequence ID" value="KAJ8981667.1"/>
    <property type="molecule type" value="Genomic_DNA"/>
</dbReference>
<dbReference type="PANTHER" id="PTHR24036:SF5">
    <property type="entry name" value="THROMBOMODULIN"/>
    <property type="match status" value="1"/>
</dbReference>
<evidence type="ECO:0008006" key="6">
    <source>
        <dbReference type="Google" id="ProtNLM"/>
    </source>
</evidence>
<gene>
    <name evidence="4" type="ORF">NQ317_017288</name>
</gene>
<dbReference type="SMART" id="SM00686">
    <property type="entry name" value="DM13"/>
    <property type="match status" value="2"/>
</dbReference>
<dbReference type="InterPro" id="IPR019545">
    <property type="entry name" value="DM13_domain"/>
</dbReference>
<feature type="domain" description="DOMON" evidence="2">
    <location>
        <begin position="271"/>
        <end position="403"/>
    </location>
</feature>
<comment type="caution">
    <text evidence="4">The sequence shown here is derived from an EMBL/GenBank/DDBJ whole genome shotgun (WGS) entry which is preliminary data.</text>
</comment>
<dbReference type="Pfam" id="PF03351">
    <property type="entry name" value="DOMON"/>
    <property type="match status" value="1"/>
</dbReference>
<dbReference type="PROSITE" id="PS50836">
    <property type="entry name" value="DOMON"/>
    <property type="match status" value="1"/>
</dbReference>
<evidence type="ECO:0000313" key="5">
    <source>
        <dbReference type="Proteomes" id="UP001162164"/>
    </source>
</evidence>
<evidence type="ECO:0000259" key="3">
    <source>
        <dbReference type="PROSITE" id="PS51549"/>
    </source>
</evidence>
<name>A0ABQ9JW92_9CUCU</name>
<dbReference type="Pfam" id="PF10517">
    <property type="entry name" value="DM13"/>
    <property type="match status" value="2"/>
</dbReference>
<proteinExistence type="predicted"/>
<dbReference type="SMART" id="SM00664">
    <property type="entry name" value="DoH"/>
    <property type="match status" value="1"/>
</dbReference>
<keyword evidence="1" id="KW-0677">Repeat</keyword>